<dbReference type="Gene3D" id="3.30.50.10">
    <property type="entry name" value="Erythroid Transcription Factor GATA-1, subunit A"/>
    <property type="match status" value="1"/>
</dbReference>
<comment type="caution">
    <text evidence="5">The sequence shown here is derived from an EMBL/GenBank/DDBJ whole genome shotgun (WGS) entry which is preliminary data.</text>
</comment>
<feature type="binding site" evidence="3">
    <location>
        <position position="5"/>
    </location>
    <ligand>
        <name>Zn(2+)</name>
        <dbReference type="ChEBI" id="CHEBI:29105"/>
    </ligand>
</feature>
<keyword evidence="6" id="KW-1185">Reference proteome</keyword>
<dbReference type="Proteomes" id="UP000035057">
    <property type="component" value="Unassembled WGS sequence"/>
</dbReference>
<evidence type="ECO:0000313" key="5">
    <source>
        <dbReference type="EMBL" id="KEF31617.1"/>
    </source>
</evidence>
<dbReference type="InterPro" id="IPR005584">
    <property type="entry name" value="DNA_gyrase_inhibitor_YacG"/>
</dbReference>
<evidence type="ECO:0000256" key="2">
    <source>
        <dbReference type="ARBA" id="ARBA00022833"/>
    </source>
</evidence>
<dbReference type="RefSeq" id="WP_036130789.1">
    <property type="nucleotide sequence ID" value="NZ_ANIE01000005.1"/>
</dbReference>
<keyword evidence="1 3" id="KW-0479">Metal-binding</keyword>
<feature type="binding site" evidence="3">
    <location>
        <position position="28"/>
    </location>
    <ligand>
        <name>Zn(2+)</name>
        <dbReference type="ChEBI" id="CHEBI:29105"/>
    </ligand>
</feature>
<comment type="function">
    <text evidence="3">Inhibits all the catalytic activities of DNA gyrase by preventing its interaction with DNA. Acts by binding directly to the C-terminal domain of GyrB, which probably disrupts DNA binding by the gyrase.</text>
</comment>
<comment type="subunit">
    <text evidence="3">Interacts with GyrB.</text>
</comment>
<reference evidence="5 6" key="1">
    <citation type="submission" date="2012-12" db="EMBL/GenBank/DDBJ databases">
        <title>Genome assembly of Marinobacter sp. AK21.</title>
        <authorList>
            <person name="Khatri I."/>
            <person name="Kumar R."/>
            <person name="Vaidya B."/>
            <person name="Subramanian S."/>
            <person name="Pinnaka A."/>
        </authorList>
    </citation>
    <scope>NUCLEOTIDE SEQUENCE [LARGE SCALE GENOMIC DNA]</scope>
    <source>
        <strain evidence="5 6">AK21</strain>
    </source>
</reference>
<comment type="cofactor">
    <cofactor evidence="3">
        <name>Zn(2+)</name>
        <dbReference type="ChEBI" id="CHEBI:29105"/>
    </cofactor>
    <text evidence="3">Binds 1 zinc ion.</text>
</comment>
<name>A0A072N347_9GAMM</name>
<dbReference type="GO" id="GO:0008657">
    <property type="term" value="F:DNA topoisomerase type II (double strand cut, ATP-hydrolyzing) inhibitor activity"/>
    <property type="evidence" value="ECO:0007669"/>
    <property type="project" value="UniProtKB-UniRule"/>
</dbReference>
<protein>
    <recommendedName>
        <fullName evidence="3">DNA gyrase inhibitor YacG</fullName>
    </recommendedName>
</protein>
<feature type="binding site" evidence="3">
    <location>
        <position position="24"/>
    </location>
    <ligand>
        <name>Zn(2+)</name>
        <dbReference type="ChEBI" id="CHEBI:29105"/>
    </ligand>
</feature>
<dbReference type="Pfam" id="PF03884">
    <property type="entry name" value="YacG"/>
    <property type="match status" value="1"/>
</dbReference>
<gene>
    <name evidence="3" type="primary">yacG</name>
    <name evidence="5" type="ORF">D777_01966</name>
</gene>
<dbReference type="GO" id="GO:0006355">
    <property type="term" value="P:regulation of DNA-templated transcription"/>
    <property type="evidence" value="ECO:0007669"/>
    <property type="project" value="InterPro"/>
</dbReference>
<dbReference type="NCBIfam" id="NF001638">
    <property type="entry name" value="PRK00418.1"/>
    <property type="match status" value="1"/>
</dbReference>
<dbReference type="AlphaFoldDB" id="A0A072N347"/>
<evidence type="ECO:0000256" key="4">
    <source>
        <dbReference type="SAM" id="MobiDB-lite"/>
    </source>
</evidence>
<dbReference type="OrthoDB" id="9809663at2"/>
<keyword evidence="2 3" id="KW-0862">Zinc</keyword>
<dbReference type="PATRIC" id="fig|1137280.3.peg.1782"/>
<evidence type="ECO:0000256" key="3">
    <source>
        <dbReference type="HAMAP-Rule" id="MF_00649"/>
    </source>
</evidence>
<dbReference type="HAMAP" id="MF_00649">
    <property type="entry name" value="DNA_gyrase_inhibitor_YacG"/>
    <property type="match status" value="1"/>
</dbReference>
<sequence length="62" mass="7057">MNVECPTCKKSVEWTDTNPYRPFCSERCKLIDLGAWANEEYRVPAENASPDDLDQGGETTHH</sequence>
<evidence type="ECO:0000256" key="1">
    <source>
        <dbReference type="ARBA" id="ARBA00022723"/>
    </source>
</evidence>
<dbReference type="EMBL" id="ANIE01000005">
    <property type="protein sequence ID" value="KEF31617.1"/>
    <property type="molecule type" value="Genomic_DNA"/>
</dbReference>
<dbReference type="STRING" id="1137280.D777_01966"/>
<evidence type="ECO:0000313" key="6">
    <source>
        <dbReference type="Proteomes" id="UP000035057"/>
    </source>
</evidence>
<dbReference type="InterPro" id="IPR013088">
    <property type="entry name" value="Znf_NHR/GATA"/>
</dbReference>
<accession>A0A072N347</accession>
<proteinExistence type="inferred from homology"/>
<dbReference type="PANTHER" id="PTHR36150:SF1">
    <property type="entry name" value="DNA GYRASE INHIBITOR YACG"/>
    <property type="match status" value="1"/>
</dbReference>
<comment type="similarity">
    <text evidence="3">Belongs to the DNA gyrase inhibitor YacG family.</text>
</comment>
<dbReference type="GO" id="GO:0008270">
    <property type="term" value="F:zinc ion binding"/>
    <property type="evidence" value="ECO:0007669"/>
    <property type="project" value="UniProtKB-UniRule"/>
</dbReference>
<feature type="region of interest" description="Disordered" evidence="4">
    <location>
        <begin position="42"/>
        <end position="62"/>
    </location>
</feature>
<feature type="binding site" evidence="3">
    <location>
        <position position="8"/>
    </location>
    <ligand>
        <name>Zn(2+)</name>
        <dbReference type="ChEBI" id="CHEBI:29105"/>
    </ligand>
</feature>
<dbReference type="PANTHER" id="PTHR36150">
    <property type="entry name" value="DNA GYRASE INHIBITOR YACG"/>
    <property type="match status" value="1"/>
</dbReference>
<dbReference type="SUPFAM" id="SSF57716">
    <property type="entry name" value="Glucocorticoid receptor-like (DNA-binding domain)"/>
    <property type="match status" value="1"/>
</dbReference>
<organism evidence="5 6">
    <name type="scientific">Marinobacter nitratireducens</name>
    <dbReference type="NCBI Taxonomy" id="1137280"/>
    <lineage>
        <taxon>Bacteria</taxon>
        <taxon>Pseudomonadati</taxon>
        <taxon>Pseudomonadota</taxon>
        <taxon>Gammaproteobacteria</taxon>
        <taxon>Pseudomonadales</taxon>
        <taxon>Marinobacteraceae</taxon>
        <taxon>Marinobacter</taxon>
    </lineage>
</organism>